<dbReference type="SMART" id="SM00347">
    <property type="entry name" value="HTH_MARR"/>
    <property type="match status" value="1"/>
</dbReference>
<sequence>MIQKNPQFAQTWPQRPNGIAYLIGRLDHVLNRRIRDVLAPWDVTAAQYTALSVLNSHGQLSNAQLAERSMVSPQSANEMVKLMETRGWITRESAASHGRIINIRLTRKGETLLRQCDTAVVQVERALLAELDEAQFGALHAQLRLMMRGLSGLTL</sequence>
<dbReference type="InterPro" id="IPR036390">
    <property type="entry name" value="WH_DNA-bd_sf"/>
</dbReference>
<dbReference type="SUPFAM" id="SSF46785">
    <property type="entry name" value="Winged helix' DNA-binding domain"/>
    <property type="match status" value="1"/>
</dbReference>
<dbReference type="PANTHER" id="PTHR33164:SF43">
    <property type="entry name" value="HTH-TYPE TRANSCRIPTIONAL REPRESSOR YETL"/>
    <property type="match status" value="1"/>
</dbReference>
<dbReference type="GO" id="GO:0006950">
    <property type="term" value="P:response to stress"/>
    <property type="evidence" value="ECO:0007669"/>
    <property type="project" value="TreeGrafter"/>
</dbReference>
<protein>
    <submittedName>
        <fullName evidence="2">MarR family transcriptional regulator</fullName>
    </submittedName>
</protein>
<proteinExistence type="predicted"/>
<keyword evidence="3" id="KW-1185">Reference proteome</keyword>
<evidence type="ECO:0000313" key="3">
    <source>
        <dbReference type="Proteomes" id="UP000246145"/>
    </source>
</evidence>
<dbReference type="PROSITE" id="PS50995">
    <property type="entry name" value="HTH_MARR_2"/>
    <property type="match status" value="1"/>
</dbReference>
<comment type="caution">
    <text evidence="2">The sequence shown here is derived from an EMBL/GenBank/DDBJ whole genome shotgun (WGS) entry which is preliminary data.</text>
</comment>
<accession>A0A2U1CJ40</accession>
<organism evidence="2 3">
    <name type="scientific">Pusillimonas noertemannii</name>
    <dbReference type="NCBI Taxonomy" id="305977"/>
    <lineage>
        <taxon>Bacteria</taxon>
        <taxon>Pseudomonadati</taxon>
        <taxon>Pseudomonadota</taxon>
        <taxon>Betaproteobacteria</taxon>
        <taxon>Burkholderiales</taxon>
        <taxon>Alcaligenaceae</taxon>
        <taxon>Pusillimonas</taxon>
    </lineage>
</organism>
<feature type="domain" description="HTH marR-type" evidence="1">
    <location>
        <begin position="16"/>
        <end position="148"/>
    </location>
</feature>
<evidence type="ECO:0000313" key="2">
    <source>
        <dbReference type="EMBL" id="PVY61013.1"/>
    </source>
</evidence>
<dbReference type="EMBL" id="QEKO01000005">
    <property type="protein sequence ID" value="PVY61013.1"/>
    <property type="molecule type" value="Genomic_DNA"/>
</dbReference>
<reference evidence="2 3" key="1">
    <citation type="submission" date="2018-04" db="EMBL/GenBank/DDBJ databases">
        <title>Genomic Encyclopedia of Type Strains, Phase IV (KMG-IV): sequencing the most valuable type-strain genomes for metagenomic binning, comparative biology and taxonomic classification.</title>
        <authorList>
            <person name="Goeker M."/>
        </authorList>
    </citation>
    <scope>NUCLEOTIDE SEQUENCE [LARGE SCALE GENOMIC DNA]</scope>
    <source>
        <strain evidence="2 3">DSM 10065</strain>
    </source>
</reference>
<dbReference type="Pfam" id="PF12802">
    <property type="entry name" value="MarR_2"/>
    <property type="match status" value="1"/>
</dbReference>
<dbReference type="STRING" id="1231391.GCA_000308195_01360"/>
<dbReference type="Gene3D" id="1.10.10.10">
    <property type="entry name" value="Winged helix-like DNA-binding domain superfamily/Winged helix DNA-binding domain"/>
    <property type="match status" value="1"/>
</dbReference>
<dbReference type="RefSeq" id="WP_116519216.1">
    <property type="nucleotide sequence ID" value="NZ_JACCEX010000005.1"/>
</dbReference>
<evidence type="ECO:0000259" key="1">
    <source>
        <dbReference type="PROSITE" id="PS50995"/>
    </source>
</evidence>
<dbReference type="InterPro" id="IPR039422">
    <property type="entry name" value="MarR/SlyA-like"/>
</dbReference>
<dbReference type="InterPro" id="IPR036388">
    <property type="entry name" value="WH-like_DNA-bd_sf"/>
</dbReference>
<name>A0A2U1CJ40_9BURK</name>
<dbReference type="InterPro" id="IPR000835">
    <property type="entry name" value="HTH_MarR-typ"/>
</dbReference>
<dbReference type="GO" id="GO:0003700">
    <property type="term" value="F:DNA-binding transcription factor activity"/>
    <property type="evidence" value="ECO:0007669"/>
    <property type="project" value="InterPro"/>
</dbReference>
<dbReference type="OrthoDB" id="117723at2"/>
<dbReference type="PANTHER" id="PTHR33164">
    <property type="entry name" value="TRANSCRIPTIONAL REGULATOR, MARR FAMILY"/>
    <property type="match status" value="1"/>
</dbReference>
<dbReference type="Proteomes" id="UP000246145">
    <property type="component" value="Unassembled WGS sequence"/>
</dbReference>
<dbReference type="AlphaFoldDB" id="A0A2U1CJ40"/>
<gene>
    <name evidence="2" type="ORF">C7440_3180</name>
</gene>